<accession>A0AAV4Y2T6</accession>
<comment type="caution">
    <text evidence="2">The sequence shown here is derived from an EMBL/GenBank/DDBJ whole genome shotgun (WGS) entry which is preliminary data.</text>
</comment>
<feature type="compositionally biased region" description="Polar residues" evidence="1">
    <location>
        <begin position="84"/>
        <end position="106"/>
    </location>
</feature>
<proteinExistence type="predicted"/>
<evidence type="ECO:0000313" key="3">
    <source>
        <dbReference type="Proteomes" id="UP001054945"/>
    </source>
</evidence>
<dbReference type="Proteomes" id="UP001054945">
    <property type="component" value="Unassembled WGS sequence"/>
</dbReference>
<dbReference type="AlphaFoldDB" id="A0AAV4Y2T6"/>
<name>A0AAV4Y2T6_CAEEX</name>
<dbReference type="EMBL" id="BPLR01018589">
    <property type="protein sequence ID" value="GIZ00839.1"/>
    <property type="molecule type" value="Genomic_DNA"/>
</dbReference>
<keyword evidence="3" id="KW-1185">Reference proteome</keyword>
<gene>
    <name evidence="2" type="ORF">CEXT_350321</name>
</gene>
<reference evidence="2 3" key="1">
    <citation type="submission" date="2021-06" db="EMBL/GenBank/DDBJ databases">
        <title>Caerostris extrusa draft genome.</title>
        <authorList>
            <person name="Kono N."/>
            <person name="Arakawa K."/>
        </authorList>
    </citation>
    <scope>NUCLEOTIDE SEQUENCE [LARGE SCALE GENOMIC DNA]</scope>
</reference>
<evidence type="ECO:0000256" key="1">
    <source>
        <dbReference type="SAM" id="MobiDB-lite"/>
    </source>
</evidence>
<organism evidence="2 3">
    <name type="scientific">Caerostris extrusa</name>
    <name type="common">Bark spider</name>
    <name type="synonym">Caerostris bankana</name>
    <dbReference type="NCBI Taxonomy" id="172846"/>
    <lineage>
        <taxon>Eukaryota</taxon>
        <taxon>Metazoa</taxon>
        <taxon>Ecdysozoa</taxon>
        <taxon>Arthropoda</taxon>
        <taxon>Chelicerata</taxon>
        <taxon>Arachnida</taxon>
        <taxon>Araneae</taxon>
        <taxon>Araneomorphae</taxon>
        <taxon>Entelegynae</taxon>
        <taxon>Araneoidea</taxon>
        <taxon>Araneidae</taxon>
        <taxon>Caerostris</taxon>
    </lineage>
</organism>
<feature type="region of interest" description="Disordered" evidence="1">
    <location>
        <begin position="81"/>
        <end position="106"/>
    </location>
</feature>
<protein>
    <submittedName>
        <fullName evidence="2">Uncharacterized protein</fullName>
    </submittedName>
</protein>
<evidence type="ECO:0000313" key="2">
    <source>
        <dbReference type="EMBL" id="GIZ00839.1"/>
    </source>
</evidence>
<sequence length="132" mass="14604">MDSKKACRQNTYCLHESDLILQAESRPSFSRVFARNLSLVGCCHHERGVPKLPPSKSSAPPPPLHLVSEICLTKASSNRRRIGVQNNPLPTSGTSEIDSATKQSDGWKSPVLQLEQRAGVFVVDYETLFTRV</sequence>